<feature type="compositionally biased region" description="Acidic residues" evidence="1">
    <location>
        <begin position="411"/>
        <end position="425"/>
    </location>
</feature>
<accession>A0A1H9QJG9</accession>
<organism evidence="3 4">
    <name type="scientific">Salipaludibacillus aurantiacus</name>
    <dbReference type="NCBI Taxonomy" id="1601833"/>
    <lineage>
        <taxon>Bacteria</taxon>
        <taxon>Bacillati</taxon>
        <taxon>Bacillota</taxon>
        <taxon>Bacilli</taxon>
        <taxon>Bacillales</taxon>
        <taxon>Bacillaceae</taxon>
    </lineage>
</organism>
<proteinExistence type="predicted"/>
<name>A0A1H9QJG9_9BACI</name>
<feature type="domain" description="Flagellar hook-length control protein-like C-terminal" evidence="2">
    <location>
        <begin position="307"/>
        <end position="387"/>
    </location>
</feature>
<dbReference type="AlphaFoldDB" id="A0A1H9QJG9"/>
<dbReference type="Proteomes" id="UP000198571">
    <property type="component" value="Unassembled WGS sequence"/>
</dbReference>
<evidence type="ECO:0000313" key="4">
    <source>
        <dbReference type="Proteomes" id="UP000198571"/>
    </source>
</evidence>
<dbReference type="CDD" id="cd17470">
    <property type="entry name" value="T3SS_Flik_C"/>
    <property type="match status" value="1"/>
</dbReference>
<sequence length="435" mass="49397">MDEMPLLKPIVPLASVFHNGSNHPETREEEGLEEEFLQLLTSISEEENLDIEYLKDTKKNDGPPSLIAYRELEELAATLVNDIKEILKVIEQLPLEDSFISEEMLENKEIKQLLSSLPVQWAEDFQLLFERRISLEGLTEDLKDEGTPANLLALISAFTYKEQLETEWNRDKVLHVITQLTEAYFPDLKQREKNTAFSQLADQLGKFLSRTKIEESGLIAIPYQGKKQAANPARALELPYLIHTPAADQKEPANSIKTMQMPVLMPDTANSQLARFQHTAMLSGENEAGRASQEQVIRQFHNLLGRSAFQQLSNGVQQLSLKLHPASLGRMDVTIQQVNGVMTATLMTTTKTARDLIEGQMTQLRHAFQAQNIQVDKIEITQQHTQQSLKDAEREGTGKDRYEENQRNDGSSEDDEEQENEEFSDFLEATFNTEV</sequence>
<keyword evidence="4" id="KW-1185">Reference proteome</keyword>
<evidence type="ECO:0000259" key="2">
    <source>
        <dbReference type="Pfam" id="PF02120"/>
    </source>
</evidence>
<dbReference type="RefSeq" id="WP_093047589.1">
    <property type="nucleotide sequence ID" value="NZ_FOGT01000002.1"/>
</dbReference>
<dbReference type="EMBL" id="FOGT01000002">
    <property type="protein sequence ID" value="SER60557.1"/>
    <property type="molecule type" value="Genomic_DNA"/>
</dbReference>
<feature type="region of interest" description="Disordered" evidence="1">
    <location>
        <begin position="384"/>
        <end position="435"/>
    </location>
</feature>
<protein>
    <submittedName>
        <fullName evidence="3">Hook-length control protein FliK</fullName>
    </submittedName>
</protein>
<gene>
    <name evidence="3" type="ORF">SAMN05518684_102263</name>
</gene>
<dbReference type="InterPro" id="IPR038610">
    <property type="entry name" value="FliK-like_C_sf"/>
</dbReference>
<dbReference type="OrthoDB" id="2112988at2"/>
<reference evidence="4" key="1">
    <citation type="submission" date="2016-10" db="EMBL/GenBank/DDBJ databases">
        <authorList>
            <person name="Varghese N."/>
            <person name="Submissions S."/>
        </authorList>
    </citation>
    <scope>NUCLEOTIDE SEQUENCE [LARGE SCALE GENOMIC DNA]</scope>
    <source>
        <strain evidence="4">S9</strain>
    </source>
</reference>
<evidence type="ECO:0000313" key="3">
    <source>
        <dbReference type="EMBL" id="SER60557.1"/>
    </source>
</evidence>
<dbReference type="Pfam" id="PF02120">
    <property type="entry name" value="Flg_hook"/>
    <property type="match status" value="1"/>
</dbReference>
<dbReference type="InterPro" id="IPR021136">
    <property type="entry name" value="Flagellar_hook_control-like_C"/>
</dbReference>
<evidence type="ECO:0000256" key="1">
    <source>
        <dbReference type="SAM" id="MobiDB-lite"/>
    </source>
</evidence>
<dbReference type="Gene3D" id="3.30.750.140">
    <property type="match status" value="1"/>
</dbReference>
<dbReference type="STRING" id="1601833.SAMN05518684_102263"/>
<feature type="compositionally biased region" description="Basic and acidic residues" evidence="1">
    <location>
        <begin position="390"/>
        <end position="407"/>
    </location>
</feature>